<dbReference type="KEGG" id="cput:CONPUDRAFT_136503"/>
<dbReference type="RefSeq" id="XP_007767272.1">
    <property type="nucleotide sequence ID" value="XM_007769082.1"/>
</dbReference>
<comment type="caution">
    <text evidence="2">The sequence shown here is derived from an EMBL/GenBank/DDBJ whole genome shotgun (WGS) entry which is preliminary data.</text>
</comment>
<feature type="compositionally biased region" description="Gly residues" evidence="1">
    <location>
        <begin position="804"/>
        <end position="815"/>
    </location>
</feature>
<feature type="compositionally biased region" description="Basic and acidic residues" evidence="1">
    <location>
        <begin position="609"/>
        <end position="637"/>
    </location>
</feature>
<feature type="region of interest" description="Disordered" evidence="1">
    <location>
        <begin position="37"/>
        <end position="907"/>
    </location>
</feature>
<feature type="compositionally biased region" description="Polar residues" evidence="1">
    <location>
        <begin position="68"/>
        <end position="80"/>
    </location>
</feature>
<feature type="compositionally biased region" description="Basic and acidic residues" evidence="1">
    <location>
        <begin position="708"/>
        <end position="720"/>
    </location>
</feature>
<proteinExistence type="predicted"/>
<gene>
    <name evidence="2" type="ORF">CONPUDRAFT_136503</name>
</gene>
<feature type="compositionally biased region" description="Basic and acidic residues" evidence="1">
    <location>
        <begin position="81"/>
        <end position="105"/>
    </location>
</feature>
<accession>A0A5M3MWM9</accession>
<feature type="compositionally biased region" description="Basic and acidic residues" evidence="1">
    <location>
        <begin position="171"/>
        <end position="191"/>
    </location>
</feature>
<sequence length="907" mass="101090">MLPPGKSDLEILESLKKMIKDGQHEFYRAVPQPTALASLYLGPPSHSNGSSRPHQDALPTDYALLPGQHSNADTSGFSGSDTRRFAGDQRKDWDAARRNHTDANHRYHPTADNAASHPPASATSASGLETLADVKPLIPSSDDKRPEDMHRSISDRAGEYREGHPSPGKSGFDKTRDNGFSDDRRRLEDRLGPSPGRSANGPGQYDRPNTDANARLPPRDQRAFDKDKDIRDKDVKDNKDNVRDRDRERDRDFWDRDRERRTDYPRSYGRSFAPRPPPDQRHYEPKYSPEYLASRRFDNEDDRGPRTLVDDRRPPANDDRDRLPRALPSVDRDRSMPRDDRVRMPPANDLSSPDRDRLASDTRPPLPSAGDDRLSRAAVPLEERISQAPSLQDRIGQPAHAASRLDDKNARPPSLEERLSHPAPASASERPPVDDRGTRPLDPPLPVASNRLGLGPSNDRGRPSVNDRFARPASPDRSASIRPNVYPPPVVRSPSAVRPDSRAGKDILPPLNDRADAREFRPPPRSVSREQADVRPPYRSEPDRVFNDSRRPDLMDVDPPSRYAESRGNAFRRPPSPPLSSASAGKGIYTRSPSRADTAPVPISAYDADLDRRYPPGDQRDWQYERRRDWGADERPPYRSWDSRPPPPLERPPFDREPPARAVPGAGSWDARDARDDRDRRPLPYSTSSDSTRPLGSRPDTFPPPYPADDRAYRDLDRARYPPADTAPPPPFSRVRGRSPSPIRRNGPGGAPIDDMRPPLKRTRDDASYAGPGPGGFYGRSPPRRDSVASDYPRSVATPPPSSGGSGSFYDGRGGLPPPPPFSGASASSASLGRDRDRDREYPPLPPPLSRDRDGPGYAAAPYDRDRDIRGRSPPRVPLPPIGRGGYGRPPDVRDDRRYMPPPPPRP</sequence>
<feature type="compositionally biased region" description="Basic and acidic residues" evidence="1">
    <location>
        <begin position="403"/>
        <end position="420"/>
    </location>
</feature>
<dbReference type="OMA" id="YTREWRE"/>
<feature type="compositionally biased region" description="Polar residues" evidence="1">
    <location>
        <begin position="685"/>
        <end position="694"/>
    </location>
</feature>
<reference evidence="3" key="1">
    <citation type="journal article" date="2012" name="Science">
        <title>The Paleozoic origin of enzymatic lignin decomposition reconstructed from 31 fungal genomes.</title>
        <authorList>
            <person name="Floudas D."/>
            <person name="Binder M."/>
            <person name="Riley R."/>
            <person name="Barry K."/>
            <person name="Blanchette R.A."/>
            <person name="Henrissat B."/>
            <person name="Martinez A.T."/>
            <person name="Otillar R."/>
            <person name="Spatafora J.W."/>
            <person name="Yadav J.S."/>
            <person name="Aerts A."/>
            <person name="Benoit I."/>
            <person name="Boyd A."/>
            <person name="Carlson A."/>
            <person name="Copeland A."/>
            <person name="Coutinho P.M."/>
            <person name="de Vries R.P."/>
            <person name="Ferreira P."/>
            <person name="Findley K."/>
            <person name="Foster B."/>
            <person name="Gaskell J."/>
            <person name="Glotzer D."/>
            <person name="Gorecki P."/>
            <person name="Heitman J."/>
            <person name="Hesse C."/>
            <person name="Hori C."/>
            <person name="Igarashi K."/>
            <person name="Jurgens J.A."/>
            <person name="Kallen N."/>
            <person name="Kersten P."/>
            <person name="Kohler A."/>
            <person name="Kuees U."/>
            <person name="Kumar T.K.A."/>
            <person name="Kuo A."/>
            <person name="LaButti K."/>
            <person name="Larrondo L.F."/>
            <person name="Lindquist E."/>
            <person name="Ling A."/>
            <person name="Lombard V."/>
            <person name="Lucas S."/>
            <person name="Lundell T."/>
            <person name="Martin R."/>
            <person name="McLaughlin D.J."/>
            <person name="Morgenstern I."/>
            <person name="Morin E."/>
            <person name="Murat C."/>
            <person name="Nagy L.G."/>
            <person name="Nolan M."/>
            <person name="Ohm R.A."/>
            <person name="Patyshakuliyeva A."/>
            <person name="Rokas A."/>
            <person name="Ruiz-Duenas F.J."/>
            <person name="Sabat G."/>
            <person name="Salamov A."/>
            <person name="Samejima M."/>
            <person name="Schmutz J."/>
            <person name="Slot J.C."/>
            <person name="St John F."/>
            <person name="Stenlid J."/>
            <person name="Sun H."/>
            <person name="Sun S."/>
            <person name="Syed K."/>
            <person name="Tsang A."/>
            <person name="Wiebenga A."/>
            <person name="Young D."/>
            <person name="Pisabarro A."/>
            <person name="Eastwood D.C."/>
            <person name="Martin F."/>
            <person name="Cullen D."/>
            <person name="Grigoriev I.V."/>
            <person name="Hibbett D.S."/>
        </authorList>
    </citation>
    <scope>NUCLEOTIDE SEQUENCE [LARGE SCALE GENOMIC DNA]</scope>
    <source>
        <strain evidence="3">RWD-64-598 SS2</strain>
    </source>
</reference>
<dbReference type="EMBL" id="JH711576">
    <property type="protein sequence ID" value="EIW83553.1"/>
    <property type="molecule type" value="Genomic_DNA"/>
</dbReference>
<feature type="compositionally biased region" description="Basic and acidic residues" evidence="1">
    <location>
        <begin position="370"/>
        <end position="385"/>
    </location>
</feature>
<evidence type="ECO:0000313" key="2">
    <source>
        <dbReference type="EMBL" id="EIW83553.1"/>
    </source>
</evidence>
<feature type="compositionally biased region" description="Low complexity" evidence="1">
    <location>
        <begin position="823"/>
        <end position="832"/>
    </location>
</feature>
<feature type="compositionally biased region" description="Low complexity" evidence="1">
    <location>
        <begin position="114"/>
        <end position="126"/>
    </location>
</feature>
<protein>
    <submittedName>
        <fullName evidence="2">Uncharacterized protein</fullName>
    </submittedName>
</protein>
<feature type="compositionally biased region" description="Basic and acidic residues" evidence="1">
    <location>
        <begin position="217"/>
        <end position="264"/>
    </location>
</feature>
<keyword evidence="3" id="KW-1185">Reference proteome</keyword>
<evidence type="ECO:0000313" key="3">
    <source>
        <dbReference type="Proteomes" id="UP000053558"/>
    </source>
</evidence>
<name>A0A5M3MWM9_CONPW</name>
<feature type="compositionally biased region" description="Basic and acidic residues" evidence="1">
    <location>
        <begin position="141"/>
        <end position="164"/>
    </location>
</feature>
<feature type="compositionally biased region" description="Basic and acidic residues" evidence="1">
    <location>
        <begin position="670"/>
        <end position="682"/>
    </location>
</feature>
<dbReference type="GeneID" id="19200911"/>
<feature type="compositionally biased region" description="Basic and acidic residues" evidence="1">
    <location>
        <begin position="754"/>
        <end position="767"/>
    </location>
</feature>
<organism evidence="2 3">
    <name type="scientific">Coniophora puteana (strain RWD-64-598)</name>
    <name type="common">Brown rot fungus</name>
    <dbReference type="NCBI Taxonomy" id="741705"/>
    <lineage>
        <taxon>Eukaryota</taxon>
        <taxon>Fungi</taxon>
        <taxon>Dikarya</taxon>
        <taxon>Basidiomycota</taxon>
        <taxon>Agaricomycotina</taxon>
        <taxon>Agaricomycetes</taxon>
        <taxon>Agaricomycetidae</taxon>
        <taxon>Boletales</taxon>
        <taxon>Coniophorineae</taxon>
        <taxon>Coniophoraceae</taxon>
        <taxon>Coniophora</taxon>
    </lineage>
</organism>
<dbReference type="OrthoDB" id="3184410at2759"/>
<feature type="compositionally biased region" description="Basic and acidic residues" evidence="1">
    <location>
        <begin position="513"/>
        <end position="554"/>
    </location>
</feature>
<feature type="compositionally biased region" description="Basic and acidic residues" evidence="1">
    <location>
        <begin position="278"/>
        <end position="343"/>
    </location>
</feature>
<feature type="compositionally biased region" description="Basic and acidic residues" evidence="1">
    <location>
        <begin position="833"/>
        <end position="842"/>
    </location>
</feature>
<dbReference type="Proteomes" id="UP000053558">
    <property type="component" value="Unassembled WGS sequence"/>
</dbReference>
<evidence type="ECO:0000256" key="1">
    <source>
        <dbReference type="SAM" id="MobiDB-lite"/>
    </source>
</evidence>
<dbReference type="AlphaFoldDB" id="A0A5M3MWM9"/>